<evidence type="ECO:0000313" key="2">
    <source>
        <dbReference type="Proteomes" id="UP000261360"/>
    </source>
</evidence>
<name>A0A3B4XB56_SERLL</name>
<sequence length="130" mass="14370">HPPSHSSPGFCSSPGSPGSILTPSISPANESWIMACQGPRANYCTHVYFQSHLQTSNCFLTLELKLSPSAINCSVQDNRVQLLHLMVSTVLTNTRTVEHITPLLKSLLKCYFNVILMLYFNVFPCICKAL</sequence>
<proteinExistence type="predicted"/>
<protein>
    <submittedName>
        <fullName evidence="1">Uncharacterized protein</fullName>
    </submittedName>
</protein>
<evidence type="ECO:0000313" key="1">
    <source>
        <dbReference type="Ensembl" id="ENSSLDP00000009688.1"/>
    </source>
</evidence>
<keyword evidence="2" id="KW-1185">Reference proteome</keyword>
<dbReference type="Proteomes" id="UP000261360">
    <property type="component" value="Unplaced"/>
</dbReference>
<reference evidence="1" key="2">
    <citation type="submission" date="2025-09" db="UniProtKB">
        <authorList>
            <consortium name="Ensembl"/>
        </authorList>
    </citation>
    <scope>IDENTIFICATION</scope>
</reference>
<dbReference type="AlphaFoldDB" id="A0A3B4XB56"/>
<reference evidence="1" key="1">
    <citation type="submission" date="2025-08" db="UniProtKB">
        <authorList>
            <consortium name="Ensembl"/>
        </authorList>
    </citation>
    <scope>IDENTIFICATION</scope>
</reference>
<dbReference type="Ensembl" id="ENSSLDT00000010030.1">
    <property type="protein sequence ID" value="ENSSLDP00000009688.1"/>
    <property type="gene ID" value="ENSSLDG00000007708.1"/>
</dbReference>
<organism evidence="1 2">
    <name type="scientific">Seriola lalandi dorsalis</name>
    <dbReference type="NCBI Taxonomy" id="1841481"/>
    <lineage>
        <taxon>Eukaryota</taxon>
        <taxon>Metazoa</taxon>
        <taxon>Chordata</taxon>
        <taxon>Craniata</taxon>
        <taxon>Vertebrata</taxon>
        <taxon>Euteleostomi</taxon>
        <taxon>Actinopterygii</taxon>
        <taxon>Neopterygii</taxon>
        <taxon>Teleostei</taxon>
        <taxon>Neoteleostei</taxon>
        <taxon>Acanthomorphata</taxon>
        <taxon>Carangaria</taxon>
        <taxon>Carangiformes</taxon>
        <taxon>Carangidae</taxon>
        <taxon>Seriola</taxon>
    </lineage>
</organism>
<accession>A0A3B4XB56</accession>